<proteinExistence type="predicted"/>
<dbReference type="GeneID" id="54583939"/>
<organism evidence="1 2">
    <name type="scientific">Trematosphaeria pertusa</name>
    <dbReference type="NCBI Taxonomy" id="390896"/>
    <lineage>
        <taxon>Eukaryota</taxon>
        <taxon>Fungi</taxon>
        <taxon>Dikarya</taxon>
        <taxon>Ascomycota</taxon>
        <taxon>Pezizomycotina</taxon>
        <taxon>Dothideomycetes</taxon>
        <taxon>Pleosporomycetidae</taxon>
        <taxon>Pleosporales</taxon>
        <taxon>Massarineae</taxon>
        <taxon>Trematosphaeriaceae</taxon>
        <taxon>Trematosphaeria</taxon>
    </lineage>
</organism>
<gene>
    <name evidence="1" type="ORF">BU26DRAFT_525868</name>
</gene>
<evidence type="ECO:0000313" key="2">
    <source>
        <dbReference type="Proteomes" id="UP000800094"/>
    </source>
</evidence>
<protein>
    <submittedName>
        <fullName evidence="1">Uncharacterized protein</fullName>
    </submittedName>
</protein>
<evidence type="ECO:0000313" key="1">
    <source>
        <dbReference type="EMBL" id="KAF2240645.1"/>
    </source>
</evidence>
<dbReference type="Proteomes" id="UP000800094">
    <property type="component" value="Unassembled WGS sequence"/>
</dbReference>
<accession>A0A6A6HR69</accession>
<dbReference type="AlphaFoldDB" id="A0A6A6HR69"/>
<reference evidence="1" key="1">
    <citation type="journal article" date="2020" name="Stud. Mycol.">
        <title>101 Dothideomycetes genomes: a test case for predicting lifestyles and emergence of pathogens.</title>
        <authorList>
            <person name="Haridas S."/>
            <person name="Albert R."/>
            <person name="Binder M."/>
            <person name="Bloem J."/>
            <person name="Labutti K."/>
            <person name="Salamov A."/>
            <person name="Andreopoulos B."/>
            <person name="Baker S."/>
            <person name="Barry K."/>
            <person name="Bills G."/>
            <person name="Bluhm B."/>
            <person name="Cannon C."/>
            <person name="Castanera R."/>
            <person name="Culley D."/>
            <person name="Daum C."/>
            <person name="Ezra D."/>
            <person name="Gonzalez J."/>
            <person name="Henrissat B."/>
            <person name="Kuo A."/>
            <person name="Liang C."/>
            <person name="Lipzen A."/>
            <person name="Lutzoni F."/>
            <person name="Magnuson J."/>
            <person name="Mondo S."/>
            <person name="Nolan M."/>
            <person name="Ohm R."/>
            <person name="Pangilinan J."/>
            <person name="Park H.-J."/>
            <person name="Ramirez L."/>
            <person name="Alfaro M."/>
            <person name="Sun H."/>
            <person name="Tritt A."/>
            <person name="Yoshinaga Y."/>
            <person name="Zwiers L.-H."/>
            <person name="Turgeon B."/>
            <person name="Goodwin S."/>
            <person name="Spatafora J."/>
            <person name="Crous P."/>
            <person name="Grigoriev I."/>
        </authorList>
    </citation>
    <scope>NUCLEOTIDE SEQUENCE</scope>
    <source>
        <strain evidence="1">CBS 122368</strain>
    </source>
</reference>
<dbReference type="EMBL" id="ML987216">
    <property type="protein sequence ID" value="KAF2240645.1"/>
    <property type="molecule type" value="Genomic_DNA"/>
</dbReference>
<keyword evidence="2" id="KW-1185">Reference proteome</keyword>
<sequence length="91" mass="9644">MTLSVAAYWVGGGSALGEIEGFVRPGRGAARLVVWLVGGMWVEDGDASDDWMGGSSLVRACGRLVPLIEQFEQFVRILEDVVSAASSSKRG</sequence>
<name>A0A6A6HR69_9PLEO</name>
<dbReference type="RefSeq" id="XP_033675649.1">
    <property type="nucleotide sequence ID" value="XM_033830609.1"/>
</dbReference>